<feature type="transmembrane region" description="Helical" evidence="1">
    <location>
        <begin position="35"/>
        <end position="56"/>
    </location>
</feature>
<keyword evidence="1" id="KW-1133">Transmembrane helix</keyword>
<name>A0A0H1ULN6_STRAG</name>
<dbReference type="EMBL" id="UAVB01000001">
    <property type="protein sequence ID" value="SQA18985.1"/>
    <property type="molecule type" value="Genomic_DNA"/>
</dbReference>
<evidence type="ECO:0000313" key="2">
    <source>
        <dbReference type="EMBL" id="KLL42283.1"/>
    </source>
</evidence>
<evidence type="ECO:0000313" key="7">
    <source>
        <dbReference type="Proteomes" id="UP000250200"/>
    </source>
</evidence>
<dbReference type="Proteomes" id="UP000254076">
    <property type="component" value="Unassembled WGS sequence"/>
</dbReference>
<keyword evidence="1" id="KW-0812">Transmembrane</keyword>
<evidence type="ECO:0000256" key="1">
    <source>
        <dbReference type="SAM" id="Phobius"/>
    </source>
</evidence>
<evidence type="ECO:0000313" key="3">
    <source>
        <dbReference type="EMBL" id="SQA18985.1"/>
    </source>
</evidence>
<evidence type="ECO:0000313" key="9">
    <source>
        <dbReference type="Proteomes" id="UP000255140"/>
    </source>
</evidence>
<evidence type="ECO:0000313" key="6">
    <source>
        <dbReference type="Proteomes" id="UP000035346"/>
    </source>
</evidence>
<accession>A0A0H1ULN6</accession>
<reference evidence="7 8" key="2">
    <citation type="submission" date="2018-06" db="EMBL/GenBank/DDBJ databases">
        <authorList>
            <consortium name="Pathogen Informatics"/>
            <person name="Doyle S."/>
        </authorList>
    </citation>
    <scope>NUCLEOTIDE SEQUENCE [LARGE SCALE GENOMIC DNA]</scope>
    <source>
        <strain evidence="3 7">NCTC8181</strain>
        <strain evidence="4 8">NCTC8185</strain>
        <strain evidence="5 9">NCTC9828</strain>
    </source>
</reference>
<reference evidence="2 6" key="1">
    <citation type="journal article" date="2015" name="PLoS ONE">
        <title>Genomic analysis reveals the molecular basis for capsule loss in the group B streptococcus population.</title>
        <authorList>
            <consortium name="DEVANI Consortium"/>
            <person name="Rosini R."/>
            <person name="Campisi E."/>
            <person name="De Chiara M."/>
            <person name="Tettelin H."/>
            <person name="Rinaudo D."/>
            <person name="Toniolo C."/>
            <person name="Metruccio M."/>
            <person name="Guidotti S."/>
            <person name="Sorensen U.B."/>
            <person name="Kilian M."/>
            <person name="Ramirez M."/>
            <person name="Janulczyk R."/>
            <person name="Donati C."/>
            <person name="Grandi G."/>
            <person name="Margarit I."/>
        </authorList>
    </citation>
    <scope>NUCLEOTIDE SEQUENCE [LARGE SCALE GENOMIC DNA]</scope>
    <source>
        <strain evidence="2 6">DK-B-USS-215</strain>
    </source>
</reference>
<keyword evidence="1" id="KW-0472">Membrane</keyword>
<dbReference type="EMBL" id="LBKL01000036">
    <property type="protein sequence ID" value="KLL42283.1"/>
    <property type="molecule type" value="Genomic_DNA"/>
</dbReference>
<dbReference type="Proteomes" id="UP000250200">
    <property type="component" value="Unassembled WGS sequence"/>
</dbReference>
<evidence type="ECO:0000313" key="4">
    <source>
        <dbReference type="EMBL" id="SUN14630.1"/>
    </source>
</evidence>
<organism evidence="3 7">
    <name type="scientific">Streptococcus agalactiae</name>
    <dbReference type="NCBI Taxonomy" id="1311"/>
    <lineage>
        <taxon>Bacteria</taxon>
        <taxon>Bacillati</taxon>
        <taxon>Bacillota</taxon>
        <taxon>Bacilli</taxon>
        <taxon>Lactobacillales</taxon>
        <taxon>Streptococcaceae</taxon>
        <taxon>Streptococcus</taxon>
    </lineage>
</organism>
<dbReference type="Proteomes" id="UP000255140">
    <property type="component" value="Unassembled WGS sequence"/>
</dbReference>
<dbReference type="EMBL" id="UHEW01000005">
    <property type="protein sequence ID" value="SUN29011.1"/>
    <property type="molecule type" value="Genomic_DNA"/>
</dbReference>
<feature type="transmembrane region" description="Helical" evidence="1">
    <location>
        <begin position="6"/>
        <end position="23"/>
    </location>
</feature>
<dbReference type="AlphaFoldDB" id="A0A0H1ULN6"/>
<evidence type="ECO:0000313" key="8">
    <source>
        <dbReference type="Proteomes" id="UP000254076"/>
    </source>
</evidence>
<proteinExistence type="predicted"/>
<evidence type="ECO:0000313" key="5">
    <source>
        <dbReference type="EMBL" id="SUN29011.1"/>
    </source>
</evidence>
<protein>
    <submittedName>
        <fullName evidence="3">Uncharacterized protein</fullName>
    </submittedName>
</protein>
<gene>
    <name evidence="3" type="ORF">NCTC8181_02043</name>
    <name evidence="4" type="ORF">NCTC8185_01924</name>
    <name evidence="5" type="ORF">NCTC9828_01283</name>
    <name evidence="2" type="ORF">WA04_02605</name>
</gene>
<dbReference type="EMBL" id="UHEQ01000004">
    <property type="protein sequence ID" value="SUN14630.1"/>
    <property type="molecule type" value="Genomic_DNA"/>
</dbReference>
<sequence>MKFQLLSILLNGIIFINATFIMLTQIGSIRQPTKLLVQIIFVLSLLSPIITVYQYLTMEKD</sequence>
<dbReference type="Proteomes" id="UP000035346">
    <property type="component" value="Unassembled WGS sequence"/>
</dbReference>
<comment type="caution">
    <text evidence="3">The sequence shown here is derived from an EMBL/GenBank/DDBJ whole genome shotgun (WGS) entry which is preliminary data.</text>
</comment>